<evidence type="ECO:0008006" key="5">
    <source>
        <dbReference type="Google" id="ProtNLM"/>
    </source>
</evidence>
<dbReference type="PANTHER" id="PTHR12654:SF0">
    <property type="entry name" value="NON-LYSOSOMAL GLUCOSYLCERAMIDASE"/>
    <property type="match status" value="1"/>
</dbReference>
<evidence type="ECO:0000259" key="1">
    <source>
        <dbReference type="Pfam" id="PF04685"/>
    </source>
</evidence>
<proteinExistence type="predicted"/>
<organism evidence="3 4">
    <name type="scientific">Pedobacter puniceum</name>
    <dbReference type="NCBI Taxonomy" id="2666136"/>
    <lineage>
        <taxon>Bacteria</taxon>
        <taxon>Pseudomonadati</taxon>
        <taxon>Bacteroidota</taxon>
        <taxon>Sphingobacteriia</taxon>
        <taxon>Sphingobacteriales</taxon>
        <taxon>Sphingobacteriaceae</taxon>
        <taxon>Pedobacter</taxon>
    </lineage>
</organism>
<protein>
    <recommendedName>
        <fullName evidence="5">Glycosyl-hydrolase family 116 catalytic region domain-containing protein</fullName>
    </recommendedName>
</protein>
<evidence type="ECO:0000313" key="4">
    <source>
        <dbReference type="Proteomes" id="UP000462931"/>
    </source>
</evidence>
<comment type="caution">
    <text evidence="3">The sequence shown here is derived from an EMBL/GenBank/DDBJ whole genome shotgun (WGS) entry which is preliminary data.</text>
</comment>
<evidence type="ECO:0000313" key="3">
    <source>
        <dbReference type="EMBL" id="MRX47664.1"/>
    </source>
</evidence>
<sequence>MKLNFKQLFLFNLSFFTILNINWLTAQDKEDWPILKHYDQNHLLNIALPLGGIGTGTVSLGGRGELRDWQIMNKPGIGFSTVTAGNNAPFFAIFMHPAGEQPITRALLGPLDDTEYQHYEGRPVNQHGFPRFSNASFDASYPVGMVNLSDPNLPLKVKIIGFNPLVPGDADASGLPIAVLTYQVTNLTSKPMTVSVCGSMRNFVGKDGSNYHRDWKGDFIPDGAKKNQNIFKDNGKFSGIYMYSDSVSKDDPAFGTIGLLTDEKSGVSYRRSSVADGWVGLSTLDFWDDFSIDGELTDKIKLNDHDPMASLAVKKEIAPNSTETFQFYITWNFPNRFAWSKTVVGNYYSTKYANAWDVAEKVIPQIPALKQKTKLFLNAFINSSLPLVVKEAALFNLSTLRSQTVFRIKDGHMMAWEGVMDEFGSCKGSCTHVWNYEVATPFLYGELAKTMRDIEFNYASRDNGFMAFRADLPLSEASKGSIAAADGQMGTIMKFYREWQLSGDNQFLKANWPKVKKALAFAWVKGGWDGDVDGVMEGCQHNTMDVEYYGPNPQMQFWYLGALRAAEEMAKFLKDDAFAKKCNMLFKKGSAWTDANLFNGEYYIHKIQLPTTDIFPGLRGGGKIDINKIKNPNFQLGKGCLVDQLVGQYMAHICGLGYLAQKENIDTTLKSIMKYNYVADFSSKFNNMRSFVMGNESGLIMASWPYGREKVPFPYFAESMTGFEYTAAVGMMYEGQMDNALKCITSIRNRFDGRKRNPYDEPECGHHYGRAMASWASVLALSGFQYSGVKGSISFTSTPGNYFWSNGYAWGTCKVENKKAVLTVLNGTLSFSKFSLGNISTKVKPTILKAGEQKEINL</sequence>
<dbReference type="EMBL" id="WKJI01000002">
    <property type="protein sequence ID" value="MRX47664.1"/>
    <property type="molecule type" value="Genomic_DNA"/>
</dbReference>
<gene>
    <name evidence="3" type="ORF">GJJ64_10710</name>
</gene>
<dbReference type="RefSeq" id="WP_154287766.1">
    <property type="nucleotide sequence ID" value="NZ_WKJI01000002.1"/>
</dbReference>
<dbReference type="InterPro" id="IPR008928">
    <property type="entry name" value="6-hairpin_glycosidase_sf"/>
</dbReference>
<dbReference type="PANTHER" id="PTHR12654">
    <property type="entry name" value="BILE ACID BETA-GLUCOSIDASE-RELATED"/>
    <property type="match status" value="1"/>
</dbReference>
<dbReference type="GO" id="GO:0004553">
    <property type="term" value="F:hydrolase activity, hydrolyzing O-glycosyl compounds"/>
    <property type="evidence" value="ECO:0007669"/>
    <property type="project" value="InterPro"/>
</dbReference>
<feature type="domain" description="Glycosyl-hydrolase family 116 N-terminal" evidence="2">
    <location>
        <begin position="47"/>
        <end position="365"/>
    </location>
</feature>
<accession>A0A7K0FNU9</accession>
<dbReference type="Gene3D" id="1.50.10.10">
    <property type="match status" value="1"/>
</dbReference>
<evidence type="ECO:0000259" key="2">
    <source>
        <dbReference type="Pfam" id="PF12215"/>
    </source>
</evidence>
<dbReference type="Pfam" id="PF04685">
    <property type="entry name" value="DUF608"/>
    <property type="match status" value="1"/>
</dbReference>
<reference evidence="3 4" key="1">
    <citation type="submission" date="2019-11" db="EMBL/GenBank/DDBJ databases">
        <authorList>
            <person name="Cheng Q."/>
            <person name="Yang Z."/>
        </authorList>
    </citation>
    <scope>NUCLEOTIDE SEQUENCE [LARGE SCALE GENOMIC DNA]</scope>
    <source>
        <strain evidence="3 4">HX-22-1</strain>
    </source>
</reference>
<dbReference type="Pfam" id="PF12215">
    <property type="entry name" value="Glyco_hydr_116N"/>
    <property type="match status" value="1"/>
</dbReference>
<dbReference type="InterPro" id="IPR012341">
    <property type="entry name" value="6hp_glycosidase-like_sf"/>
</dbReference>
<keyword evidence="4" id="KW-1185">Reference proteome</keyword>
<dbReference type="InterPro" id="IPR052566">
    <property type="entry name" value="Non-lysos_glucosylceramidase"/>
</dbReference>
<dbReference type="GO" id="GO:0005975">
    <property type="term" value="P:carbohydrate metabolic process"/>
    <property type="evidence" value="ECO:0007669"/>
    <property type="project" value="InterPro"/>
</dbReference>
<dbReference type="InterPro" id="IPR024462">
    <property type="entry name" value="GH116_N"/>
</dbReference>
<dbReference type="InterPro" id="IPR006775">
    <property type="entry name" value="GH116_catalytic"/>
</dbReference>
<name>A0A7K0FNU9_9SPHI</name>
<feature type="domain" description="Glycosyl-hydrolase family 116 catalytic region" evidence="1">
    <location>
        <begin position="486"/>
        <end position="775"/>
    </location>
</feature>
<dbReference type="AlphaFoldDB" id="A0A7K0FNU9"/>
<dbReference type="Proteomes" id="UP000462931">
    <property type="component" value="Unassembled WGS sequence"/>
</dbReference>
<dbReference type="SUPFAM" id="SSF48208">
    <property type="entry name" value="Six-hairpin glycosidases"/>
    <property type="match status" value="1"/>
</dbReference>